<accession>A0ABR0JZJ5</accession>
<sequence length="150" mass="16479">MLNRLSILLSHLLLYATVVSASNNTFSSNATGTSEQWKVTEPWCIFNVNFVTNSFAMVIPYDGSKDKDGLDKAGHCGEKYKKKSPLKGIALTEWDCHYGPYESACITFNTALLPEPETNVAGVYKSVVGKKVTCMDTDDTHVVCPALFTD</sequence>
<keyword evidence="1" id="KW-0732">Signal</keyword>
<evidence type="ECO:0000313" key="3">
    <source>
        <dbReference type="Proteomes" id="UP001345013"/>
    </source>
</evidence>
<reference evidence="2 3" key="1">
    <citation type="submission" date="2023-08" db="EMBL/GenBank/DDBJ databases">
        <title>Black Yeasts Isolated from many extreme environments.</title>
        <authorList>
            <person name="Coleine C."/>
            <person name="Stajich J.E."/>
            <person name="Selbmann L."/>
        </authorList>
    </citation>
    <scope>NUCLEOTIDE SEQUENCE [LARGE SCALE GENOMIC DNA]</scope>
    <source>
        <strain evidence="2 3">CCFEE 5885</strain>
    </source>
</reference>
<dbReference type="EMBL" id="JAVRRG010000153">
    <property type="protein sequence ID" value="KAK5080244.1"/>
    <property type="molecule type" value="Genomic_DNA"/>
</dbReference>
<proteinExistence type="predicted"/>
<name>A0ABR0JZJ5_9EURO</name>
<evidence type="ECO:0000256" key="1">
    <source>
        <dbReference type="SAM" id="SignalP"/>
    </source>
</evidence>
<feature type="chain" id="PRO_5046148355" description="Secreted protein" evidence="1">
    <location>
        <begin position="22"/>
        <end position="150"/>
    </location>
</feature>
<keyword evidence="3" id="KW-1185">Reference proteome</keyword>
<protein>
    <recommendedName>
        <fullName evidence="4">Secreted protein</fullName>
    </recommendedName>
</protein>
<evidence type="ECO:0000313" key="2">
    <source>
        <dbReference type="EMBL" id="KAK5080244.1"/>
    </source>
</evidence>
<evidence type="ECO:0008006" key="4">
    <source>
        <dbReference type="Google" id="ProtNLM"/>
    </source>
</evidence>
<dbReference type="Proteomes" id="UP001345013">
    <property type="component" value="Unassembled WGS sequence"/>
</dbReference>
<feature type="signal peptide" evidence="1">
    <location>
        <begin position="1"/>
        <end position="21"/>
    </location>
</feature>
<comment type="caution">
    <text evidence="2">The sequence shown here is derived from an EMBL/GenBank/DDBJ whole genome shotgun (WGS) entry which is preliminary data.</text>
</comment>
<gene>
    <name evidence="2" type="ORF">LTR24_008597</name>
</gene>
<organism evidence="2 3">
    <name type="scientific">Lithohypha guttulata</name>
    <dbReference type="NCBI Taxonomy" id="1690604"/>
    <lineage>
        <taxon>Eukaryota</taxon>
        <taxon>Fungi</taxon>
        <taxon>Dikarya</taxon>
        <taxon>Ascomycota</taxon>
        <taxon>Pezizomycotina</taxon>
        <taxon>Eurotiomycetes</taxon>
        <taxon>Chaetothyriomycetidae</taxon>
        <taxon>Chaetothyriales</taxon>
        <taxon>Trichomeriaceae</taxon>
        <taxon>Lithohypha</taxon>
    </lineage>
</organism>